<evidence type="ECO:0000256" key="4">
    <source>
        <dbReference type="ARBA" id="ARBA00023295"/>
    </source>
</evidence>
<gene>
    <name evidence="6" type="ORF">GCM10010911_32360</name>
</gene>
<proteinExistence type="predicted"/>
<dbReference type="SUPFAM" id="SSF51445">
    <property type="entry name" value="(Trans)glycosidases"/>
    <property type="match status" value="1"/>
</dbReference>
<comment type="caution">
    <text evidence="6">The sequence shown here is derived from an EMBL/GenBank/DDBJ whole genome shotgun (WGS) entry which is preliminary data.</text>
</comment>
<keyword evidence="2" id="KW-0378">Hydrolase</keyword>
<dbReference type="RefSeq" id="WP_188992955.1">
    <property type="nucleotide sequence ID" value="NZ_BMHP01000002.1"/>
</dbReference>
<evidence type="ECO:0000256" key="1">
    <source>
        <dbReference type="ARBA" id="ARBA00022723"/>
    </source>
</evidence>
<keyword evidence="3" id="KW-0862">Zinc</keyword>
<evidence type="ECO:0000313" key="7">
    <source>
        <dbReference type="Proteomes" id="UP000612456"/>
    </source>
</evidence>
<dbReference type="GO" id="GO:0004565">
    <property type="term" value="F:beta-galactosidase activity"/>
    <property type="evidence" value="ECO:0007669"/>
    <property type="project" value="InterPro"/>
</dbReference>
<dbReference type="EMBL" id="BMHP01000002">
    <property type="protein sequence ID" value="GGD71952.1"/>
    <property type="molecule type" value="Genomic_DNA"/>
</dbReference>
<reference evidence="6" key="2">
    <citation type="submission" date="2020-09" db="EMBL/GenBank/DDBJ databases">
        <authorList>
            <person name="Sun Q."/>
            <person name="Zhou Y."/>
        </authorList>
    </citation>
    <scope>NUCLEOTIDE SEQUENCE</scope>
    <source>
        <strain evidence="6">CGMCC 1.15178</strain>
    </source>
</reference>
<dbReference type="AlphaFoldDB" id="A0A917DUL7"/>
<keyword evidence="7" id="KW-1185">Reference proteome</keyword>
<evidence type="ECO:0000256" key="3">
    <source>
        <dbReference type="ARBA" id="ARBA00022833"/>
    </source>
</evidence>
<dbReference type="Gene3D" id="3.40.50.880">
    <property type="match status" value="1"/>
</dbReference>
<dbReference type="Pfam" id="PF02449">
    <property type="entry name" value="Glyco_hydro_42"/>
    <property type="match status" value="1"/>
</dbReference>
<keyword evidence="4" id="KW-0326">Glycosidase</keyword>
<evidence type="ECO:0000259" key="5">
    <source>
        <dbReference type="Pfam" id="PF02449"/>
    </source>
</evidence>
<sequence>MNKTVLFYDESFPYQGQRPGKTQLSRMKELFVVADASQLAEALADAEVLVHLHGAYFPKEAWTAIFNHVAQGKGLLHAGGAPFKIPVYREVDAWVEEPEQTAYHQQLHIHETLPVSLSGIEKLVHNADVPLFANDEKLFTLEPTFGLVLHVTRTDDHPAEGGTAGPMDAHIYPLLRGIGGDGLERELSAPAVLLEHTKGLFSGGRWVLINQVLQGNFWENGGLDALAKWAAFAASGVTELWLKPNYGSYEPGERAIFMIQGQLMPAARKQSSQMDKEEWTFKLRVMRSLQSTEANPNPVFSYGSDRFTEIWKAEQVIAIGRELTIKRIAMPISLEAGYYAVECEAVSPSGERRILRQGFWGFDQELLSTGDYMTCDRDYFIKDGRPLPIVGMTYMTSDVARKYLFLPNAAVWDRDMAQMKRAGINLIRTGIWTAWRSIMFVDGHPYEEVLRAIDAFILTAKRHDLEVTFNFFSFTPETWEGVNPYLDPRSVEAQKRFIAAIVSRHEQSKHLHWDLINEPSMFDPKRIFEGPRSAHDPFEHAHFVAWLQERHGTIRLLQERWNMTPGELPSFEAVRLPEPEDINFLTTERTTKHGGPWLDYTLFTMDMHNRWAAQLIETIRSIQPKQMVTVGQDEGLGAQRPSPFFYAEEVDYTTVHSWWKMDDLVWDGVFTKALDKPNLIQETGIMYVETPDGRAKRSEEELRNILERKYAYSFSTGGAGAVQWIWNINFYMNNINESHIGALRADGTEKPEAAVSYDFGSFIAQIRDLFQGRKLEEVALVYPYSNDFSSRNLAYDATTRLVRTLSYAMNVHALGISEYHLEQLGEIKPKLIIVPSPHNFTQAALDALTAYVRENGGVLLFTGPAGLDEYWRPTGRKEDEFGALANDTKVSNLLREELLEVGGSLLPVSFGGTRIADSNKQTDPNSNGPASLADIALGKGRLLYCPLPLELNERIEPLIAVYNEALNRAGVSSELEWLRGGELPGIYGRKLTFATGALYIFVSELGIDADIEVRDPHTDKIYSFTLEQERSVLFAADQAGTVTAVYRPGEVQIHTQD</sequence>
<dbReference type="InterPro" id="IPR029062">
    <property type="entry name" value="Class_I_gatase-like"/>
</dbReference>
<evidence type="ECO:0000313" key="6">
    <source>
        <dbReference type="EMBL" id="GGD71952.1"/>
    </source>
</evidence>
<dbReference type="GO" id="GO:0009341">
    <property type="term" value="C:beta-galactosidase complex"/>
    <property type="evidence" value="ECO:0007669"/>
    <property type="project" value="InterPro"/>
</dbReference>
<dbReference type="GO" id="GO:0046872">
    <property type="term" value="F:metal ion binding"/>
    <property type="evidence" value="ECO:0007669"/>
    <property type="project" value="UniProtKB-KW"/>
</dbReference>
<dbReference type="InterPro" id="IPR017853">
    <property type="entry name" value="GH"/>
</dbReference>
<dbReference type="GO" id="GO:0005975">
    <property type="term" value="P:carbohydrate metabolic process"/>
    <property type="evidence" value="ECO:0007669"/>
    <property type="project" value="InterPro"/>
</dbReference>
<reference evidence="6" key="1">
    <citation type="journal article" date="2014" name="Int. J. Syst. Evol. Microbiol.">
        <title>Complete genome sequence of Corynebacterium casei LMG S-19264T (=DSM 44701T), isolated from a smear-ripened cheese.</title>
        <authorList>
            <consortium name="US DOE Joint Genome Institute (JGI-PGF)"/>
            <person name="Walter F."/>
            <person name="Albersmeier A."/>
            <person name="Kalinowski J."/>
            <person name="Ruckert C."/>
        </authorList>
    </citation>
    <scope>NUCLEOTIDE SEQUENCE</scope>
    <source>
        <strain evidence="6">CGMCC 1.15178</strain>
    </source>
</reference>
<protein>
    <recommendedName>
        <fullName evidence="5">Glycoside hydrolase family 42 N-terminal domain-containing protein</fullName>
    </recommendedName>
</protein>
<dbReference type="PANTHER" id="PTHR36447:SF2">
    <property type="entry name" value="BETA-GALACTOSIDASE YESZ"/>
    <property type="match status" value="1"/>
</dbReference>
<dbReference type="Gene3D" id="3.20.20.80">
    <property type="entry name" value="Glycosidases"/>
    <property type="match status" value="1"/>
</dbReference>
<name>A0A917DUL7_9BACL</name>
<dbReference type="InterPro" id="IPR013529">
    <property type="entry name" value="Glyco_hydro_42_N"/>
</dbReference>
<keyword evidence="1" id="KW-0479">Metal-binding</keyword>
<dbReference type="Proteomes" id="UP000612456">
    <property type="component" value="Unassembled WGS sequence"/>
</dbReference>
<feature type="domain" description="Glycoside hydrolase family 42 N-terminal" evidence="5">
    <location>
        <begin position="539"/>
        <end position="659"/>
    </location>
</feature>
<dbReference type="CDD" id="cd03143">
    <property type="entry name" value="A4_beta-galactosidase_middle_domain"/>
    <property type="match status" value="1"/>
</dbReference>
<dbReference type="PANTHER" id="PTHR36447">
    <property type="entry name" value="BETA-GALACTOSIDASE GANA"/>
    <property type="match status" value="1"/>
</dbReference>
<organism evidence="6 7">
    <name type="scientific">Paenibacillus nasutitermitis</name>
    <dbReference type="NCBI Taxonomy" id="1652958"/>
    <lineage>
        <taxon>Bacteria</taxon>
        <taxon>Bacillati</taxon>
        <taxon>Bacillota</taxon>
        <taxon>Bacilli</taxon>
        <taxon>Bacillales</taxon>
        <taxon>Paenibacillaceae</taxon>
        <taxon>Paenibacillus</taxon>
    </lineage>
</organism>
<evidence type="ECO:0000256" key="2">
    <source>
        <dbReference type="ARBA" id="ARBA00022801"/>
    </source>
</evidence>
<dbReference type="InterPro" id="IPR003476">
    <property type="entry name" value="Glyco_hydro_42"/>
</dbReference>
<accession>A0A917DUL7</accession>